<dbReference type="eggNOG" id="KOG1072">
    <property type="taxonomic scope" value="Eukaryota"/>
</dbReference>
<dbReference type="AlphaFoldDB" id="A0A087GKX3"/>
<dbReference type="Pfam" id="PF00646">
    <property type="entry name" value="F-box"/>
    <property type="match status" value="1"/>
</dbReference>
<dbReference type="InterPro" id="IPR057499">
    <property type="entry name" value="Kelch_FKB95"/>
</dbReference>
<dbReference type="EMBL" id="CM002875">
    <property type="protein sequence ID" value="KFK30525.1"/>
    <property type="molecule type" value="Genomic_DNA"/>
</dbReference>
<gene>
    <name evidence="2" type="ordered locus">AALP_Aa7g273900</name>
</gene>
<dbReference type="SUPFAM" id="SSF81383">
    <property type="entry name" value="F-box domain"/>
    <property type="match status" value="1"/>
</dbReference>
<dbReference type="PROSITE" id="PS50181">
    <property type="entry name" value="FBOX"/>
    <property type="match status" value="1"/>
</dbReference>
<evidence type="ECO:0000259" key="1">
    <source>
        <dbReference type="PROSITE" id="PS50181"/>
    </source>
</evidence>
<proteinExistence type="predicted"/>
<dbReference type="Proteomes" id="UP000029120">
    <property type="component" value="Chromosome 7"/>
</dbReference>
<dbReference type="InterPro" id="IPR015915">
    <property type="entry name" value="Kelch-typ_b-propeller"/>
</dbReference>
<dbReference type="SMART" id="SM00256">
    <property type="entry name" value="FBOX"/>
    <property type="match status" value="1"/>
</dbReference>
<dbReference type="SUPFAM" id="SSF117281">
    <property type="entry name" value="Kelch motif"/>
    <property type="match status" value="1"/>
</dbReference>
<organism evidence="2 3">
    <name type="scientific">Arabis alpina</name>
    <name type="common">Alpine rock-cress</name>
    <dbReference type="NCBI Taxonomy" id="50452"/>
    <lineage>
        <taxon>Eukaryota</taxon>
        <taxon>Viridiplantae</taxon>
        <taxon>Streptophyta</taxon>
        <taxon>Embryophyta</taxon>
        <taxon>Tracheophyta</taxon>
        <taxon>Spermatophyta</taxon>
        <taxon>Magnoliopsida</taxon>
        <taxon>eudicotyledons</taxon>
        <taxon>Gunneridae</taxon>
        <taxon>Pentapetalae</taxon>
        <taxon>rosids</taxon>
        <taxon>malvids</taxon>
        <taxon>Brassicales</taxon>
        <taxon>Brassicaceae</taxon>
        <taxon>Arabideae</taxon>
        <taxon>Arabis</taxon>
    </lineage>
</organism>
<dbReference type="OMA" id="HESWFEM"/>
<protein>
    <recommendedName>
        <fullName evidence="1">F-box domain-containing protein</fullName>
    </recommendedName>
</protein>
<keyword evidence="3" id="KW-1185">Reference proteome</keyword>
<dbReference type="Pfam" id="PF25210">
    <property type="entry name" value="Kelch_FKB95"/>
    <property type="match status" value="1"/>
</dbReference>
<sequence length="421" mass="47952">MDTNPTPIPVPAKEPNPIPSLPDDLLLSIFARLSRLYYPTLSLVSKSFRSLVALPVLYQNRSVINRTESCLYVCLKLPPDTTPRWFTLCQKPNKTLINDIGKKKKQKKSSETGNILIPIQISQSHQDHWKSVVSVGSSIYTIGKEVYLRSGVPARFKYHYRIGEEGYSSSVWILDSSVSILDCTSHTWRDGPSMSVRRNSLAANVVDGKIYVAGGCKYGKYDESSACMEVFDPKTQVWEPVLYPFADKCIGNVYTSGVVDGEINMFGNDKHVVYKPKEDRWEVNEAYYGLASRSCCFIGNILYGYSIKEGIKWYDFKIRKWHILKGYVRFPGLPKSHGFDVRLVDCNGKMAVLWDERPPPPIRNWYDEEELPPSQNRMLWCGVIKLKKFNSEEIFGEVEWFDPVLSVPDSYGIEHVISATV</sequence>
<dbReference type="Gene3D" id="1.20.1280.50">
    <property type="match status" value="1"/>
</dbReference>
<dbReference type="Gramene" id="KFK30525">
    <property type="protein sequence ID" value="KFK30525"/>
    <property type="gene ID" value="AALP_AA7G273900"/>
</dbReference>
<dbReference type="Gene3D" id="2.120.10.80">
    <property type="entry name" value="Kelch-type beta propeller"/>
    <property type="match status" value="1"/>
</dbReference>
<dbReference type="CDD" id="cd22152">
    <property type="entry name" value="F-box_AtAFR-like"/>
    <property type="match status" value="1"/>
</dbReference>
<name>A0A087GKX3_ARAAL</name>
<evidence type="ECO:0000313" key="2">
    <source>
        <dbReference type="EMBL" id="KFK30525.1"/>
    </source>
</evidence>
<feature type="domain" description="F-box" evidence="1">
    <location>
        <begin position="15"/>
        <end position="61"/>
    </location>
</feature>
<dbReference type="OrthoDB" id="45365at2759"/>
<dbReference type="PANTHER" id="PTHR24414:SF184">
    <property type="entry name" value="GALACTOSE OXIDASE_KELCH REPEAT SUPERFAMILY PROTEIN"/>
    <property type="match status" value="1"/>
</dbReference>
<dbReference type="InterPro" id="IPR001810">
    <property type="entry name" value="F-box_dom"/>
</dbReference>
<dbReference type="InterPro" id="IPR036047">
    <property type="entry name" value="F-box-like_dom_sf"/>
</dbReference>
<dbReference type="InterPro" id="IPR050354">
    <property type="entry name" value="F-box/kelch-repeat_ARATH"/>
</dbReference>
<evidence type="ECO:0000313" key="3">
    <source>
        <dbReference type="Proteomes" id="UP000029120"/>
    </source>
</evidence>
<accession>A0A087GKX3</accession>
<reference evidence="3" key="1">
    <citation type="journal article" date="2015" name="Nat. Plants">
        <title>Genome expansion of Arabis alpina linked with retrotransposition and reduced symmetric DNA methylation.</title>
        <authorList>
            <person name="Willing E.M."/>
            <person name="Rawat V."/>
            <person name="Mandakova T."/>
            <person name="Maumus F."/>
            <person name="James G.V."/>
            <person name="Nordstroem K.J."/>
            <person name="Becker C."/>
            <person name="Warthmann N."/>
            <person name="Chica C."/>
            <person name="Szarzynska B."/>
            <person name="Zytnicki M."/>
            <person name="Albani M.C."/>
            <person name="Kiefer C."/>
            <person name="Bergonzi S."/>
            <person name="Castaings L."/>
            <person name="Mateos J.L."/>
            <person name="Berns M.C."/>
            <person name="Bujdoso N."/>
            <person name="Piofczyk T."/>
            <person name="de Lorenzo L."/>
            <person name="Barrero-Sicilia C."/>
            <person name="Mateos I."/>
            <person name="Piednoel M."/>
            <person name="Hagmann J."/>
            <person name="Chen-Min-Tao R."/>
            <person name="Iglesias-Fernandez R."/>
            <person name="Schuster S.C."/>
            <person name="Alonso-Blanco C."/>
            <person name="Roudier F."/>
            <person name="Carbonero P."/>
            <person name="Paz-Ares J."/>
            <person name="Davis S.J."/>
            <person name="Pecinka A."/>
            <person name="Quesneville H."/>
            <person name="Colot V."/>
            <person name="Lysak M.A."/>
            <person name="Weigel D."/>
            <person name="Coupland G."/>
            <person name="Schneeberger K."/>
        </authorList>
    </citation>
    <scope>NUCLEOTIDE SEQUENCE [LARGE SCALE GENOMIC DNA]</scope>
    <source>
        <strain evidence="3">cv. Pajares</strain>
    </source>
</reference>
<dbReference type="PANTHER" id="PTHR24414">
    <property type="entry name" value="F-BOX/KELCH-REPEAT PROTEIN SKIP4"/>
    <property type="match status" value="1"/>
</dbReference>